<comment type="similarity">
    <text evidence="1">Belongs to the UPF0280 family.</text>
</comment>
<dbReference type="SUPFAM" id="SSF143631">
    <property type="entry name" value="ApbE-like"/>
    <property type="match status" value="1"/>
</dbReference>
<dbReference type="InterPro" id="IPR003374">
    <property type="entry name" value="ApbE-like_sf"/>
</dbReference>
<sequence>MIREHFEFRQTIATILADDPRHIEAAKSGMLAARQEVERQITRDPYFAATLEPYIPKIPERTPDRMARAAAVAGIGPMAAVAGAIAWAGVEAMVEDGAAFALIDNGGDIALVSGREVKIGIYAGASPLSGRIAFLIPPQNEILGICTSSATVGPSISFGTADAVTVFSPDVAVADAWATAICNRITADDTSVLDALTGTGVSGVLAVIGDAVIRWGDLPPVVRARVDERLITAGSDWQYYGRS</sequence>
<dbReference type="Gene3D" id="3.10.520.10">
    <property type="entry name" value="ApbE-like domains"/>
    <property type="match status" value="1"/>
</dbReference>
<gene>
    <name evidence="2" type="ORF">HL657_06825</name>
</gene>
<comment type="caution">
    <text evidence="2">The sequence shown here is derived from an EMBL/GenBank/DDBJ whole genome shotgun (WGS) entry which is preliminary data.</text>
</comment>
<proteinExistence type="inferred from homology"/>
<evidence type="ECO:0000313" key="3">
    <source>
        <dbReference type="Proteomes" id="UP001273768"/>
    </source>
</evidence>
<dbReference type="RefSeq" id="WP_317296191.1">
    <property type="nucleotide sequence ID" value="NZ_JABFFQ010000004.1"/>
</dbReference>
<dbReference type="HAMAP" id="MF_01079">
    <property type="entry name" value="UPF0280"/>
    <property type="match status" value="1"/>
</dbReference>
<evidence type="ECO:0000313" key="2">
    <source>
        <dbReference type="EMBL" id="MDV4342891.1"/>
    </source>
</evidence>
<dbReference type="PIRSF" id="PIRSF006421">
    <property type="entry name" value="UCP006421"/>
    <property type="match status" value="1"/>
</dbReference>
<name>A0ABU3Z248_9EURY</name>
<reference evidence="2 3" key="1">
    <citation type="submission" date="2020-05" db="EMBL/GenBank/DDBJ databases">
        <title>Isolation and characterization of methanoarchaea from a cold seep at offshore SW Taiwan.</title>
        <authorList>
            <person name="Chen Y.-W."/>
            <person name="Chen S.-C."/>
            <person name="Lai M.-C."/>
        </authorList>
    </citation>
    <scope>NUCLEOTIDE SEQUENCE [LARGE SCALE GENOMIC DNA]</scope>
    <source>
        <strain evidence="2 3">YWC-01</strain>
    </source>
</reference>
<organism evidence="2 3">
    <name type="scientific">Methanoculleus nereidis</name>
    <dbReference type="NCBI Taxonomy" id="2735141"/>
    <lineage>
        <taxon>Archaea</taxon>
        <taxon>Methanobacteriati</taxon>
        <taxon>Methanobacteriota</taxon>
        <taxon>Stenosarchaea group</taxon>
        <taxon>Methanomicrobia</taxon>
        <taxon>Methanomicrobiales</taxon>
        <taxon>Methanomicrobiaceae</taxon>
        <taxon>Methanoculleus</taxon>
    </lineage>
</organism>
<dbReference type="EMBL" id="JABFFQ010000004">
    <property type="protein sequence ID" value="MDV4342891.1"/>
    <property type="molecule type" value="Genomic_DNA"/>
</dbReference>
<protein>
    <recommendedName>
        <fullName evidence="1">UPF0280 protein HL657_06825</fullName>
    </recommendedName>
</protein>
<dbReference type="NCBIfam" id="NF003324">
    <property type="entry name" value="PRK04334.1-4"/>
    <property type="match status" value="1"/>
</dbReference>
<keyword evidence="3" id="KW-1185">Reference proteome</keyword>
<dbReference type="Proteomes" id="UP001273768">
    <property type="component" value="Unassembled WGS sequence"/>
</dbReference>
<dbReference type="InterPro" id="IPR037456">
    <property type="entry name" value="MA1715-like"/>
</dbReference>
<dbReference type="InterPro" id="IPR007183">
    <property type="entry name" value="UPF0280"/>
</dbReference>
<accession>A0ABU3Z248</accession>
<evidence type="ECO:0000256" key="1">
    <source>
        <dbReference type="HAMAP-Rule" id="MF_01079"/>
    </source>
</evidence>